<dbReference type="Gene3D" id="3.40.50.300">
    <property type="entry name" value="P-loop containing nucleotide triphosphate hydrolases"/>
    <property type="match status" value="2"/>
</dbReference>
<geneLocation type="plasmid" evidence="15 16">
    <name>pASTE61-200</name>
</geneLocation>
<keyword evidence="7" id="KW-0413">Isomerase</keyword>
<keyword evidence="3 12" id="KW-0378">Hydrolase</keyword>
<evidence type="ECO:0000256" key="11">
    <source>
        <dbReference type="ARBA" id="ARBA00048988"/>
    </source>
</evidence>
<keyword evidence="4 12" id="KW-0347">Helicase</keyword>
<dbReference type="InterPro" id="IPR014017">
    <property type="entry name" value="DNA_helicase_UvrD-like_C"/>
</dbReference>
<dbReference type="EMBL" id="CP013927">
    <property type="protein sequence ID" value="AMJ76722.1"/>
    <property type="molecule type" value="Genomic_DNA"/>
</dbReference>
<comment type="catalytic activity">
    <reaction evidence="11">
        <text>ATP + H2O = ADP + phosphate + H(+)</text>
        <dbReference type="Rhea" id="RHEA:13065"/>
        <dbReference type="ChEBI" id="CHEBI:15377"/>
        <dbReference type="ChEBI" id="CHEBI:15378"/>
        <dbReference type="ChEBI" id="CHEBI:30616"/>
        <dbReference type="ChEBI" id="CHEBI:43474"/>
        <dbReference type="ChEBI" id="CHEBI:456216"/>
        <dbReference type="EC" id="5.6.2.4"/>
    </reaction>
</comment>
<dbReference type="Pfam" id="PF00580">
    <property type="entry name" value="UvrD-helicase"/>
    <property type="match status" value="1"/>
</dbReference>
<dbReference type="InterPro" id="IPR014016">
    <property type="entry name" value="UvrD-like_ATP-bd"/>
</dbReference>
<accession>A0ABM5YQ48</accession>
<keyword evidence="5 12" id="KW-0067">ATP-binding</keyword>
<evidence type="ECO:0000313" key="15">
    <source>
        <dbReference type="EMBL" id="AMJ76722.1"/>
    </source>
</evidence>
<keyword evidence="6" id="KW-0238">DNA-binding</keyword>
<dbReference type="RefSeq" id="WP_061093761.1">
    <property type="nucleotide sequence ID" value="NZ_CP013927.1"/>
</dbReference>
<dbReference type="CDD" id="cd17932">
    <property type="entry name" value="DEXQc_UvrD"/>
    <property type="match status" value="1"/>
</dbReference>
<dbReference type="EC" id="5.6.2.4" evidence="9"/>
<evidence type="ECO:0000313" key="16">
    <source>
        <dbReference type="Proteomes" id="UP000056750"/>
    </source>
</evidence>
<feature type="domain" description="UvrD-like helicase C-terminal" evidence="14">
    <location>
        <begin position="285"/>
        <end position="553"/>
    </location>
</feature>
<proteinExistence type="inferred from homology"/>
<organism evidence="15 16">
    <name type="scientific">Alteromonas stellipolaris</name>
    <dbReference type="NCBI Taxonomy" id="233316"/>
    <lineage>
        <taxon>Bacteria</taxon>
        <taxon>Pseudomonadati</taxon>
        <taxon>Pseudomonadota</taxon>
        <taxon>Gammaproteobacteria</taxon>
        <taxon>Alteromonadales</taxon>
        <taxon>Alteromonadaceae</taxon>
        <taxon>Alteromonas/Salinimonas group</taxon>
        <taxon>Alteromonas</taxon>
    </lineage>
</organism>
<comment type="catalytic activity">
    <reaction evidence="8">
        <text>Couples ATP hydrolysis with the unwinding of duplex DNA by translocating in the 3'-5' direction.</text>
        <dbReference type="EC" id="5.6.2.4"/>
    </reaction>
</comment>
<feature type="binding site" evidence="12">
    <location>
        <begin position="23"/>
        <end position="30"/>
    </location>
    <ligand>
        <name>ATP</name>
        <dbReference type="ChEBI" id="CHEBI:30616"/>
    </ligand>
</feature>
<dbReference type="PROSITE" id="PS51198">
    <property type="entry name" value="UVRD_HELICASE_ATP_BIND"/>
    <property type="match status" value="1"/>
</dbReference>
<protein>
    <recommendedName>
        <fullName evidence="9">DNA 3'-5' helicase</fullName>
        <ecNumber evidence="9">5.6.2.4</ecNumber>
    </recommendedName>
    <alternativeName>
        <fullName evidence="10">DNA 3'-5' helicase II</fullName>
    </alternativeName>
</protein>
<evidence type="ECO:0000259" key="14">
    <source>
        <dbReference type="PROSITE" id="PS51217"/>
    </source>
</evidence>
<dbReference type="PANTHER" id="PTHR11070:SF2">
    <property type="entry name" value="ATP-DEPENDENT DNA HELICASE SRS2"/>
    <property type="match status" value="1"/>
</dbReference>
<evidence type="ECO:0000256" key="9">
    <source>
        <dbReference type="ARBA" id="ARBA00034808"/>
    </source>
</evidence>
<dbReference type="PROSITE" id="PS51217">
    <property type="entry name" value="UVRD_HELICASE_CTER"/>
    <property type="match status" value="1"/>
</dbReference>
<dbReference type="SUPFAM" id="SSF52540">
    <property type="entry name" value="P-loop containing nucleoside triphosphate hydrolases"/>
    <property type="match status" value="1"/>
</dbReference>
<reference evidence="15 16" key="1">
    <citation type="submission" date="2015-12" db="EMBL/GenBank/DDBJ databases">
        <title>Intraspecies pangenome expansion in the marine bacterium Alteromonas.</title>
        <authorList>
            <person name="Lopez-Perez M."/>
            <person name="Rodriguez-Valera F."/>
        </authorList>
    </citation>
    <scope>NUCLEOTIDE SEQUENCE [LARGE SCALE GENOMIC DNA]</scope>
    <source>
        <strain evidence="15 16">LMG 21861</strain>
        <plasmid evidence="15 16">pASTE61-200</plasmid>
    </source>
</reference>
<evidence type="ECO:0000256" key="4">
    <source>
        <dbReference type="ARBA" id="ARBA00022806"/>
    </source>
</evidence>
<evidence type="ECO:0000256" key="2">
    <source>
        <dbReference type="ARBA" id="ARBA00022741"/>
    </source>
</evidence>
<evidence type="ECO:0000256" key="6">
    <source>
        <dbReference type="ARBA" id="ARBA00023125"/>
    </source>
</evidence>
<dbReference type="Gene3D" id="1.10.486.10">
    <property type="entry name" value="PCRA, domain 4"/>
    <property type="match status" value="1"/>
</dbReference>
<evidence type="ECO:0000256" key="10">
    <source>
        <dbReference type="ARBA" id="ARBA00034923"/>
    </source>
</evidence>
<feature type="domain" description="UvrD-like helicase ATP-binding" evidence="13">
    <location>
        <begin position="2"/>
        <end position="284"/>
    </location>
</feature>
<keyword evidence="15" id="KW-0614">Plasmid</keyword>
<keyword evidence="2 12" id="KW-0547">Nucleotide-binding</keyword>
<dbReference type="Proteomes" id="UP000056750">
    <property type="component" value="Plasmid pASTE61-200"/>
</dbReference>
<dbReference type="InterPro" id="IPR027417">
    <property type="entry name" value="P-loop_NTPase"/>
</dbReference>
<dbReference type="Gene3D" id="1.10.10.160">
    <property type="match status" value="1"/>
</dbReference>
<evidence type="ECO:0000256" key="3">
    <source>
        <dbReference type="ARBA" id="ARBA00022801"/>
    </source>
</evidence>
<dbReference type="PANTHER" id="PTHR11070">
    <property type="entry name" value="UVRD / RECB / PCRA DNA HELICASE FAMILY MEMBER"/>
    <property type="match status" value="1"/>
</dbReference>
<sequence>MQFNRHQLDFIQYPLDTHICLIAPPGSGKTQVTSARIAYLIKQGVAPQKILASTFNVKAADELTERLNDYRLPALPPIRNYHKVGSRMNRAFKKKGFIKHHQFIQHEWQIREKAKQVLLQTASTDINPHDSGTLEDFVSFISVVKSQLLSAEDTFTEKQINARYRCFINGFEEYEKLREQQGFQTFDDLLYDPVRVLLTTPSAVSFVENHLDHILIDEFQDMNPITFALFSFIAGSRAYITGIGDDDQTINVYRGSDPHFIVSGFSEGLQNVALLQLAETYRFGHVTAIAANQLIQHNKVRHNKICVSGANTPHTHISLGYYDEQLSYRCPHQRSLLQTINKHLATGRRKSDIGILLRTYHISPWIEFALIRERIAYRVEDGRSALSLPFVQGIKAFAALHVETQSEPPQVSPIIFLLNHPVLPVKKALLPQLASLVEASRTIDDEDIERIEPTLSPYVKTIVKKRINSLNKALSQPWSEAVSTYYESEIHAAYTEQIATRKQGNDIRNHSILIAALLLLNSTRSGDELLRIMTAPSEDEDTITITTLNSSKGCAWFTVIIPACVETILPYQHPDSPTDIEDERRLMYVGITRATQHLHLITTEKKGFQSALKAGHESPVSTVSPTMKEPSRFLYEMRLSDAEAVGNAITLDNDITLTTTGDISIIERYLTTLEDIYNGA</sequence>
<evidence type="ECO:0000259" key="13">
    <source>
        <dbReference type="PROSITE" id="PS51198"/>
    </source>
</evidence>
<evidence type="ECO:0000256" key="12">
    <source>
        <dbReference type="PROSITE-ProRule" id="PRU00560"/>
    </source>
</evidence>
<name>A0ABM5YQ48_9ALTE</name>
<dbReference type="InterPro" id="IPR013986">
    <property type="entry name" value="DExx_box_DNA_helicase_dom_sf"/>
</dbReference>
<gene>
    <name evidence="15" type="ORF">AVL57_00855</name>
</gene>
<evidence type="ECO:0000256" key="5">
    <source>
        <dbReference type="ARBA" id="ARBA00022840"/>
    </source>
</evidence>
<dbReference type="InterPro" id="IPR000212">
    <property type="entry name" value="DNA_helicase_UvrD/REP"/>
</dbReference>
<comment type="similarity">
    <text evidence="1">Belongs to the helicase family. UvrD subfamily.</text>
</comment>
<dbReference type="Pfam" id="PF13361">
    <property type="entry name" value="UvrD_C"/>
    <property type="match status" value="1"/>
</dbReference>
<evidence type="ECO:0000256" key="1">
    <source>
        <dbReference type="ARBA" id="ARBA00009922"/>
    </source>
</evidence>
<evidence type="ECO:0000256" key="7">
    <source>
        <dbReference type="ARBA" id="ARBA00023235"/>
    </source>
</evidence>
<evidence type="ECO:0000256" key="8">
    <source>
        <dbReference type="ARBA" id="ARBA00034617"/>
    </source>
</evidence>
<keyword evidence="16" id="KW-1185">Reference proteome</keyword>